<dbReference type="SMART" id="SM00822">
    <property type="entry name" value="PKS_KR"/>
    <property type="match status" value="1"/>
</dbReference>
<name>A0AA41H6N3_9BURK</name>
<sequence length="204" mass="21023">MGSVGVKVLVIGGTGTIGSAVVEQLGQRHEIVVVGAGGGQHQVDIEDIAQVRALFDKVGRVDAVVVAAGALHVGPFAELTPEHFHVGLNGKLMGQVNVALVAQEFLNDGGSITLTSGVDTEHPIRGAVAASTANAAVQGFVRAAAIELPRGLRINAVSPTVLQESVHLFGDLFTGFEPIKGSRAALSYARSVDGAQTGQVYRAW</sequence>
<dbReference type="Proteomes" id="UP001155901">
    <property type="component" value="Unassembled WGS sequence"/>
</dbReference>
<evidence type="ECO:0000259" key="3">
    <source>
        <dbReference type="SMART" id="SM00822"/>
    </source>
</evidence>
<reference evidence="4" key="1">
    <citation type="submission" date="2021-07" db="EMBL/GenBank/DDBJ databases">
        <title>Characterization of violacein-producing bacteria and related species.</title>
        <authorList>
            <person name="Wilson H.S."/>
            <person name="De Leon M.E."/>
        </authorList>
    </citation>
    <scope>NUCLEOTIDE SEQUENCE</scope>
    <source>
        <strain evidence="4">HSC-15S17</strain>
    </source>
</reference>
<dbReference type="AlphaFoldDB" id="A0AA41H6N3"/>
<dbReference type="InterPro" id="IPR057326">
    <property type="entry name" value="KR_dom"/>
</dbReference>
<dbReference type="GO" id="GO:0016491">
    <property type="term" value="F:oxidoreductase activity"/>
    <property type="evidence" value="ECO:0007669"/>
    <property type="project" value="UniProtKB-KW"/>
</dbReference>
<accession>A0AA41H6N3</accession>
<dbReference type="EMBL" id="JAHTGR010000004">
    <property type="protein sequence ID" value="MBV6321405.1"/>
    <property type="molecule type" value="Genomic_DNA"/>
</dbReference>
<evidence type="ECO:0000256" key="1">
    <source>
        <dbReference type="ARBA" id="ARBA00006484"/>
    </source>
</evidence>
<protein>
    <submittedName>
        <fullName evidence="4">Short chain dehydrogenase</fullName>
    </submittedName>
</protein>
<proteinExistence type="inferred from homology"/>
<feature type="domain" description="Ketoreductase" evidence="3">
    <location>
        <begin position="6"/>
        <end position="160"/>
    </location>
</feature>
<organism evidence="4 5">
    <name type="scientific">Duganella violaceipulchra</name>
    <dbReference type="NCBI Taxonomy" id="2849652"/>
    <lineage>
        <taxon>Bacteria</taxon>
        <taxon>Pseudomonadati</taxon>
        <taxon>Pseudomonadota</taxon>
        <taxon>Betaproteobacteria</taxon>
        <taxon>Burkholderiales</taxon>
        <taxon>Oxalobacteraceae</taxon>
        <taxon>Telluria group</taxon>
        <taxon>Duganella</taxon>
    </lineage>
</organism>
<dbReference type="CDD" id="cd11731">
    <property type="entry name" value="Lin1944_like_SDR_c"/>
    <property type="match status" value="1"/>
</dbReference>
<dbReference type="Pfam" id="PF13561">
    <property type="entry name" value="adh_short_C2"/>
    <property type="match status" value="1"/>
</dbReference>
<comment type="caution">
    <text evidence="4">The sequence shown here is derived from an EMBL/GenBank/DDBJ whole genome shotgun (WGS) entry which is preliminary data.</text>
</comment>
<evidence type="ECO:0000313" key="5">
    <source>
        <dbReference type="Proteomes" id="UP001155901"/>
    </source>
</evidence>
<dbReference type="InterPro" id="IPR002347">
    <property type="entry name" value="SDR_fam"/>
</dbReference>
<dbReference type="InterPro" id="IPR051122">
    <property type="entry name" value="SDR_DHRS6-like"/>
</dbReference>
<dbReference type="PANTHER" id="PTHR43477">
    <property type="entry name" value="DIHYDROANTICAPSIN 7-DEHYDROGENASE"/>
    <property type="match status" value="1"/>
</dbReference>
<dbReference type="NCBIfam" id="NF005754">
    <property type="entry name" value="PRK07578.1"/>
    <property type="match status" value="1"/>
</dbReference>
<dbReference type="PANTHER" id="PTHR43477:SF1">
    <property type="entry name" value="DIHYDROANTICAPSIN 7-DEHYDROGENASE"/>
    <property type="match status" value="1"/>
</dbReference>
<comment type="similarity">
    <text evidence="1">Belongs to the short-chain dehydrogenases/reductases (SDR) family.</text>
</comment>
<evidence type="ECO:0000313" key="4">
    <source>
        <dbReference type="EMBL" id="MBV6321405.1"/>
    </source>
</evidence>
<gene>
    <name evidence="4" type="ORF">KVP70_10695</name>
</gene>
<keyword evidence="2" id="KW-0560">Oxidoreductase</keyword>
<evidence type="ECO:0000256" key="2">
    <source>
        <dbReference type="ARBA" id="ARBA00023002"/>
    </source>
</evidence>